<dbReference type="GO" id="GO:0008783">
    <property type="term" value="F:agmatinase activity"/>
    <property type="evidence" value="ECO:0007669"/>
    <property type="project" value="TreeGrafter"/>
</dbReference>
<sequence>MENDQLSDKPEQMSGVPDERLAAWGEVYRPRYTGVATFMRQPLRELESDWGGTDIGLIGVPFDGGVTNRPGARHGPRALREQSTLMGRINYQTGVKPYDSAQVADLGDVPIEGVYALDRAIEDIETFYSKVVQSGIMPLSAGGDHCISLPILRAISRQLGEPLGMVHFDAHCDTGPELFGHKHHHGGPFRVAVEDGALDPQRTIQIGIRGPTEPLWTFSYDSGMTVIHIEEMYAMGIEAVIEKALAVVSDGPVYVSFDVDGMDPVYAPGTGTPEVGGFTSFEAQQMLRGLTGIDIVGGDLVEVSPPFDSANTTALNGAQMMWEILCLMAARLSSKADHK</sequence>
<evidence type="ECO:0000256" key="2">
    <source>
        <dbReference type="ARBA" id="ARBA00022723"/>
    </source>
</evidence>
<dbReference type="Gene3D" id="3.40.800.10">
    <property type="entry name" value="Ureohydrolase domain"/>
    <property type="match status" value="1"/>
</dbReference>
<proteinExistence type="inferred from homology"/>
<dbReference type="InterPro" id="IPR020855">
    <property type="entry name" value="Ureohydrolase_Mn_BS"/>
</dbReference>
<dbReference type="NCBIfam" id="TIGR01230">
    <property type="entry name" value="agmatinase"/>
    <property type="match status" value="1"/>
</dbReference>
<evidence type="ECO:0000256" key="1">
    <source>
        <dbReference type="ARBA" id="ARBA00009227"/>
    </source>
</evidence>
<dbReference type="CDD" id="cd11592">
    <property type="entry name" value="Agmatinase_PAH"/>
    <property type="match status" value="1"/>
</dbReference>
<evidence type="ECO:0008006" key="5">
    <source>
        <dbReference type="Google" id="ProtNLM"/>
    </source>
</evidence>
<keyword evidence="3" id="KW-0378">Hydrolase</keyword>
<dbReference type="AlphaFoldDB" id="A0A381Q7W0"/>
<accession>A0A381Q7W0</accession>
<protein>
    <recommendedName>
        <fullName evidence="5">Agmatinase</fullName>
    </recommendedName>
</protein>
<name>A0A381Q7W0_9ZZZZ</name>
<keyword evidence="2" id="KW-0479">Metal-binding</keyword>
<dbReference type="PANTHER" id="PTHR11358:SF26">
    <property type="entry name" value="GUANIDINO ACID HYDROLASE, MITOCHONDRIAL"/>
    <property type="match status" value="1"/>
</dbReference>
<dbReference type="InterPro" id="IPR023696">
    <property type="entry name" value="Ureohydrolase_dom_sf"/>
</dbReference>
<dbReference type="PANTHER" id="PTHR11358">
    <property type="entry name" value="ARGINASE/AGMATINASE"/>
    <property type="match status" value="1"/>
</dbReference>
<dbReference type="InterPro" id="IPR006035">
    <property type="entry name" value="Ureohydrolase"/>
</dbReference>
<reference evidence="4" key="1">
    <citation type="submission" date="2018-05" db="EMBL/GenBank/DDBJ databases">
        <authorList>
            <person name="Lanie J.A."/>
            <person name="Ng W.-L."/>
            <person name="Kazmierczak K.M."/>
            <person name="Andrzejewski T.M."/>
            <person name="Davidsen T.M."/>
            <person name="Wayne K.J."/>
            <person name="Tettelin H."/>
            <person name="Glass J.I."/>
            <person name="Rusch D."/>
            <person name="Podicherti R."/>
            <person name="Tsui H.-C.T."/>
            <person name="Winkler M.E."/>
        </authorList>
    </citation>
    <scope>NUCLEOTIDE SEQUENCE</scope>
</reference>
<dbReference type="GO" id="GO:0033389">
    <property type="term" value="P:putrescine biosynthetic process from arginine, via agmatine"/>
    <property type="evidence" value="ECO:0007669"/>
    <property type="project" value="TreeGrafter"/>
</dbReference>
<organism evidence="4">
    <name type="scientific">marine metagenome</name>
    <dbReference type="NCBI Taxonomy" id="408172"/>
    <lineage>
        <taxon>unclassified sequences</taxon>
        <taxon>metagenomes</taxon>
        <taxon>ecological metagenomes</taxon>
    </lineage>
</organism>
<dbReference type="PRINTS" id="PR00116">
    <property type="entry name" value="ARGINASE"/>
</dbReference>
<dbReference type="InterPro" id="IPR005925">
    <property type="entry name" value="Agmatinase-rel"/>
</dbReference>
<dbReference type="PROSITE" id="PS01053">
    <property type="entry name" value="ARGINASE_1"/>
    <property type="match status" value="1"/>
</dbReference>
<dbReference type="EMBL" id="UINC01001235">
    <property type="protein sequence ID" value="SUZ75140.1"/>
    <property type="molecule type" value="Genomic_DNA"/>
</dbReference>
<dbReference type="SUPFAM" id="SSF52768">
    <property type="entry name" value="Arginase/deacetylase"/>
    <property type="match status" value="1"/>
</dbReference>
<dbReference type="GO" id="GO:0046872">
    <property type="term" value="F:metal ion binding"/>
    <property type="evidence" value="ECO:0007669"/>
    <property type="project" value="UniProtKB-KW"/>
</dbReference>
<evidence type="ECO:0000256" key="3">
    <source>
        <dbReference type="ARBA" id="ARBA00022801"/>
    </source>
</evidence>
<comment type="similarity">
    <text evidence="1">Belongs to the arginase family. Agmatinase subfamily.</text>
</comment>
<dbReference type="PROSITE" id="PS51409">
    <property type="entry name" value="ARGINASE_2"/>
    <property type="match status" value="1"/>
</dbReference>
<evidence type="ECO:0000313" key="4">
    <source>
        <dbReference type="EMBL" id="SUZ75140.1"/>
    </source>
</evidence>
<gene>
    <name evidence="4" type="ORF">METZ01_LOCUS27994</name>
</gene>
<dbReference type="PIRSF" id="PIRSF036979">
    <property type="entry name" value="Arginase"/>
    <property type="match status" value="1"/>
</dbReference>
<dbReference type="Pfam" id="PF00491">
    <property type="entry name" value="Arginase"/>
    <property type="match status" value="1"/>
</dbReference>